<name>A0AA35X519_GEOBA</name>
<evidence type="ECO:0000313" key="10">
    <source>
        <dbReference type="EMBL" id="CAI8045668.1"/>
    </source>
</evidence>
<dbReference type="InterPro" id="IPR036589">
    <property type="entry name" value="HCY_dom_sf"/>
</dbReference>
<keyword evidence="11" id="KW-1185">Reference proteome</keyword>
<comment type="similarity">
    <text evidence="1">Belongs to the vitamin-B12 dependent methionine synthase family.</text>
</comment>
<sequence length="130" mass="14699">MVLDRSLEDVLKKRIMVIDGAMGTMIQSCKLQEEDFRGDEFKDHSKNLKGNNDILNLTKPDIIFEIHKEYLEAGADFVETNTFNGTSVSQSDYGTQHLAYRINKEAARIAKRACELVQIKSGEGMQLCLL</sequence>
<evidence type="ECO:0000256" key="7">
    <source>
        <dbReference type="ARBA" id="ARBA00034478"/>
    </source>
</evidence>
<dbReference type="GO" id="GO:0046872">
    <property type="term" value="F:metal ion binding"/>
    <property type="evidence" value="ECO:0007669"/>
    <property type="project" value="UniProtKB-KW"/>
</dbReference>
<dbReference type="InterPro" id="IPR003726">
    <property type="entry name" value="HCY_dom"/>
</dbReference>
<keyword evidence="4" id="KW-0949">S-adenosyl-L-methionine</keyword>
<evidence type="ECO:0000256" key="5">
    <source>
        <dbReference type="ARBA" id="ARBA00022723"/>
    </source>
</evidence>
<dbReference type="GO" id="GO:0050667">
    <property type="term" value="P:homocysteine metabolic process"/>
    <property type="evidence" value="ECO:0007669"/>
    <property type="project" value="TreeGrafter"/>
</dbReference>
<dbReference type="PROSITE" id="PS50970">
    <property type="entry name" value="HCY"/>
    <property type="match status" value="1"/>
</dbReference>
<dbReference type="EMBL" id="CASHTH010003495">
    <property type="protein sequence ID" value="CAI8045668.1"/>
    <property type="molecule type" value="Genomic_DNA"/>
</dbReference>
<dbReference type="Gene3D" id="3.20.20.330">
    <property type="entry name" value="Homocysteine-binding-like domain"/>
    <property type="match status" value="1"/>
</dbReference>
<dbReference type="AlphaFoldDB" id="A0AA35X519"/>
<evidence type="ECO:0000313" key="11">
    <source>
        <dbReference type="Proteomes" id="UP001174909"/>
    </source>
</evidence>
<dbReference type="Pfam" id="PF02574">
    <property type="entry name" value="S-methyl_trans"/>
    <property type="match status" value="1"/>
</dbReference>
<proteinExistence type="inferred from homology"/>
<dbReference type="InterPro" id="IPR050554">
    <property type="entry name" value="Met_Synthase/Corrinoid"/>
</dbReference>
<gene>
    <name evidence="10" type="ORF">GBAR_LOCUS25261</name>
</gene>
<keyword evidence="6" id="KW-0170">Cobalt</keyword>
<keyword evidence="5" id="KW-0479">Metal-binding</keyword>
<dbReference type="PANTHER" id="PTHR45833:SF1">
    <property type="entry name" value="METHIONINE SYNTHASE"/>
    <property type="match status" value="1"/>
</dbReference>
<dbReference type="GO" id="GO:0005829">
    <property type="term" value="C:cytosol"/>
    <property type="evidence" value="ECO:0007669"/>
    <property type="project" value="TreeGrafter"/>
</dbReference>
<evidence type="ECO:0000256" key="4">
    <source>
        <dbReference type="ARBA" id="ARBA00022691"/>
    </source>
</evidence>
<dbReference type="Proteomes" id="UP001174909">
    <property type="component" value="Unassembled WGS sequence"/>
</dbReference>
<evidence type="ECO:0000256" key="1">
    <source>
        <dbReference type="ARBA" id="ARBA00010398"/>
    </source>
</evidence>
<protein>
    <submittedName>
        <fullName evidence="10">Methionine synthase</fullName>
    </submittedName>
</protein>
<feature type="domain" description="Hcy-binding" evidence="9">
    <location>
        <begin position="4"/>
        <end position="130"/>
    </location>
</feature>
<evidence type="ECO:0000256" key="3">
    <source>
        <dbReference type="ARBA" id="ARBA00022679"/>
    </source>
</evidence>
<reference evidence="10" key="1">
    <citation type="submission" date="2023-03" db="EMBL/GenBank/DDBJ databases">
        <authorList>
            <person name="Steffen K."/>
            <person name="Cardenas P."/>
        </authorList>
    </citation>
    <scope>NUCLEOTIDE SEQUENCE</scope>
</reference>
<dbReference type="GO" id="GO:0032259">
    <property type="term" value="P:methylation"/>
    <property type="evidence" value="ECO:0007669"/>
    <property type="project" value="UniProtKB-KW"/>
</dbReference>
<dbReference type="GO" id="GO:0008705">
    <property type="term" value="F:methionine synthase activity"/>
    <property type="evidence" value="ECO:0007669"/>
    <property type="project" value="TreeGrafter"/>
</dbReference>
<comment type="caution">
    <text evidence="8">Lacks conserved residue(s) required for the propagation of feature annotation.</text>
</comment>
<keyword evidence="2" id="KW-0489">Methyltransferase</keyword>
<evidence type="ECO:0000256" key="2">
    <source>
        <dbReference type="ARBA" id="ARBA00022603"/>
    </source>
</evidence>
<dbReference type="GO" id="GO:0046653">
    <property type="term" value="P:tetrahydrofolate metabolic process"/>
    <property type="evidence" value="ECO:0007669"/>
    <property type="project" value="TreeGrafter"/>
</dbReference>
<organism evidence="10 11">
    <name type="scientific">Geodia barretti</name>
    <name type="common">Barrett's horny sponge</name>
    <dbReference type="NCBI Taxonomy" id="519541"/>
    <lineage>
        <taxon>Eukaryota</taxon>
        <taxon>Metazoa</taxon>
        <taxon>Porifera</taxon>
        <taxon>Demospongiae</taxon>
        <taxon>Heteroscleromorpha</taxon>
        <taxon>Tetractinellida</taxon>
        <taxon>Astrophorina</taxon>
        <taxon>Geodiidae</taxon>
        <taxon>Geodia</taxon>
    </lineage>
</organism>
<accession>A0AA35X519</accession>
<keyword evidence="3" id="KW-0808">Transferase</keyword>
<evidence type="ECO:0000256" key="8">
    <source>
        <dbReference type="PROSITE-ProRule" id="PRU00333"/>
    </source>
</evidence>
<comment type="pathway">
    <text evidence="7">Amino-acid biosynthesis; L-methionine biosynthesis via de novo pathway.</text>
</comment>
<comment type="caution">
    <text evidence="10">The sequence shown here is derived from an EMBL/GenBank/DDBJ whole genome shotgun (WGS) entry which is preliminary data.</text>
</comment>
<dbReference type="SUPFAM" id="SSF82282">
    <property type="entry name" value="Homocysteine S-methyltransferase"/>
    <property type="match status" value="1"/>
</dbReference>
<dbReference type="PANTHER" id="PTHR45833">
    <property type="entry name" value="METHIONINE SYNTHASE"/>
    <property type="match status" value="1"/>
</dbReference>
<evidence type="ECO:0000259" key="9">
    <source>
        <dbReference type="PROSITE" id="PS50970"/>
    </source>
</evidence>
<evidence type="ECO:0000256" key="6">
    <source>
        <dbReference type="ARBA" id="ARBA00023285"/>
    </source>
</evidence>